<proteinExistence type="predicted"/>
<dbReference type="Pfam" id="PF25788">
    <property type="entry name" value="Ig_Rha78A_N"/>
    <property type="match status" value="1"/>
</dbReference>
<accession>A0A1M4Z6K0</accession>
<dbReference type="EMBL" id="FQTY01000022">
    <property type="protein sequence ID" value="SHF13402.1"/>
    <property type="molecule type" value="Genomic_DNA"/>
</dbReference>
<keyword evidence="3" id="KW-1185">Reference proteome</keyword>
<dbReference type="InterPro" id="IPR003961">
    <property type="entry name" value="FN3_dom"/>
</dbReference>
<dbReference type="InterPro" id="IPR013783">
    <property type="entry name" value="Ig-like_fold"/>
</dbReference>
<dbReference type="Proteomes" id="UP000184114">
    <property type="component" value="Unassembled WGS sequence"/>
</dbReference>
<dbReference type="AlphaFoldDB" id="A0A1M4Z6K0"/>
<dbReference type="STRING" id="1123404.SAMN02745784_02916"/>
<gene>
    <name evidence="2" type="ORF">SAMN02745784_02916</name>
</gene>
<reference evidence="3" key="1">
    <citation type="submission" date="2016-11" db="EMBL/GenBank/DDBJ databases">
        <authorList>
            <person name="Varghese N."/>
            <person name="Submissions S."/>
        </authorList>
    </citation>
    <scope>NUCLEOTIDE SEQUENCE [LARGE SCALE GENOMIC DNA]</scope>
    <source>
        <strain evidence="3">DSM 18095</strain>
    </source>
</reference>
<feature type="domain" description="Fibronectin type-III" evidence="1">
    <location>
        <begin position="411"/>
        <end position="503"/>
    </location>
</feature>
<name>A0A1M4Z6K0_9FIRM</name>
<organism evidence="2 3">
    <name type="scientific">Tissierella praeacuta DSM 18095</name>
    <dbReference type="NCBI Taxonomy" id="1123404"/>
    <lineage>
        <taxon>Bacteria</taxon>
        <taxon>Bacillati</taxon>
        <taxon>Bacillota</taxon>
        <taxon>Tissierellia</taxon>
        <taxon>Tissierellales</taxon>
        <taxon>Tissierellaceae</taxon>
        <taxon>Tissierella</taxon>
    </lineage>
</organism>
<dbReference type="GeneID" id="90994553"/>
<evidence type="ECO:0000313" key="2">
    <source>
        <dbReference type="EMBL" id="SHF13402.1"/>
    </source>
</evidence>
<evidence type="ECO:0000313" key="3">
    <source>
        <dbReference type="Proteomes" id="UP000184114"/>
    </source>
</evidence>
<dbReference type="PROSITE" id="PS50853">
    <property type="entry name" value="FN3"/>
    <property type="match status" value="1"/>
</dbReference>
<dbReference type="RefSeq" id="WP_143154904.1">
    <property type="nucleotide sequence ID" value="NZ_FQTY01000022.1"/>
</dbReference>
<evidence type="ECO:0000259" key="1">
    <source>
        <dbReference type="PROSITE" id="PS50853"/>
    </source>
</evidence>
<sequence length="694" mass="80414">MLTKVFPIKNTANGYSIRIIEAERSPVDGKITYETKSLNRMDNPEYIQLTNLNVTISIKDSRETIFNPSYGGISWEQDIPDNAIVTSTRIYFTQRPFRQGGGNGGQPVYSGDIRIAYNKGKFVPGYDFSFSDLTNYVHVPVRTEKEFYMEINEDLKGSILLRGLETESFIVNKNTQMNGVGIISFEENHLWIILNNRMHLKPLRVEVEYELPPPSKPRSLYPDGDTLNPRGDIRFSWAKEDDQEYINLQYSTNQGGTWTTLTNQKTRDNFYIVTGGTIKHIGRVDWRIRIGNEAQIYSDWTTAIFTAGAEEPQAPYLVTPVGDYILKSDGSIVFKWIYKGDIGTNQAAYEISISKDNGVFWQSRTLSSPSQQHSQYLDYTGSVLWKIRTKNNYNEWSPWSDIAQFTIIDTPPAPWFAYIENKHMPTLYWNSSNQDVYRIWIKDDKRELVFDTDEVADANSRKLKLPIFLSFGKYTFYIQIKNNFNIESPISEQTKWINPTPPKKPEIDVYSQDYRVVITASVVNGLVYRNNQYIGTLKDGKFLDYTAGNKTIYEYFVRNVEYDNYNDSEIKQGQCNFRKNTIATIDNPEDFIEVYVNLDNFPQKTFDFRLDYKSMNFAGRTYKATEFGESIQEDRSFTFYVEEKEPILKLIKKKKELIYRDINGEVIYGTIASISGEKRLDGYTVVFTIGRTRE</sequence>
<protein>
    <recommendedName>
        <fullName evidence="1">Fibronectin type-III domain-containing protein</fullName>
    </recommendedName>
</protein>
<dbReference type="Gene3D" id="2.60.40.10">
    <property type="entry name" value="Immunoglobulins"/>
    <property type="match status" value="2"/>
</dbReference>